<dbReference type="EMBL" id="JAVBVO010000003">
    <property type="protein sequence ID" value="MDZ5758436.1"/>
    <property type="molecule type" value="Genomic_DNA"/>
</dbReference>
<organism evidence="1 2">
    <name type="scientific">Carnobacterium maltaromaticum</name>
    <name type="common">Carnobacterium piscicola</name>
    <dbReference type="NCBI Taxonomy" id="2751"/>
    <lineage>
        <taxon>Bacteria</taxon>
        <taxon>Bacillati</taxon>
        <taxon>Bacillota</taxon>
        <taxon>Bacilli</taxon>
        <taxon>Lactobacillales</taxon>
        <taxon>Carnobacteriaceae</taxon>
        <taxon>Carnobacterium</taxon>
    </lineage>
</organism>
<accession>A0AAW9K5B8</accession>
<dbReference type="Gene3D" id="1.10.1900.10">
    <property type="entry name" value="c-terminal domain of poly(a) binding protein"/>
    <property type="match status" value="1"/>
</dbReference>
<dbReference type="RefSeq" id="WP_010050776.1">
    <property type="nucleotide sequence ID" value="NZ_CAJGUS010000052.1"/>
</dbReference>
<reference evidence="1" key="1">
    <citation type="submission" date="2023-08" db="EMBL/GenBank/DDBJ databases">
        <title>Genomic characterization of piscicolin 126 produced by Carnobacterium maltaromaticum CM22 strain isolated from salmon (Salmo salar).</title>
        <authorList>
            <person name="Gonzalez-Gragera E."/>
            <person name="Garcia-Lopez J.D."/>
            <person name="Teso-Perez C."/>
            <person name="Gimenez-Hernandez I."/>
            <person name="Peralta-Sanchez J.M."/>
            <person name="Valdivia E."/>
            <person name="Montalban-Lopez M."/>
            <person name="Martin-Platero A.M."/>
            <person name="Banos A."/>
            <person name="Martinez-Bueno M."/>
        </authorList>
    </citation>
    <scope>NUCLEOTIDE SEQUENCE</scope>
    <source>
        <strain evidence="1">CM22</strain>
    </source>
</reference>
<dbReference type="Proteomes" id="UP001290462">
    <property type="component" value="Unassembled WGS sequence"/>
</dbReference>
<name>A0AAW9K5B8_CARML</name>
<gene>
    <name evidence="1" type="ORF">RAK27_07140</name>
</gene>
<comment type="caution">
    <text evidence="1">The sequence shown here is derived from an EMBL/GenBank/DDBJ whole genome shotgun (WGS) entry which is preliminary data.</text>
</comment>
<dbReference type="SUPFAM" id="SSF158560">
    <property type="entry name" value="BH3980-like"/>
    <property type="match status" value="1"/>
</dbReference>
<evidence type="ECO:0000313" key="1">
    <source>
        <dbReference type="EMBL" id="MDZ5758436.1"/>
    </source>
</evidence>
<dbReference type="InterPro" id="IPR008316">
    <property type="entry name" value="UCP029876"/>
</dbReference>
<evidence type="ECO:0000313" key="2">
    <source>
        <dbReference type="Proteomes" id="UP001290462"/>
    </source>
</evidence>
<dbReference type="Pfam" id="PF06304">
    <property type="entry name" value="DUF1048"/>
    <property type="match status" value="1"/>
</dbReference>
<sequence>MKLYKLFGVTENWREEKKEYKAYLKRVDAMPDDYKFVFKEIQDYMWTFSDFTGQKILEALSDLLDMFEEGAANNVDIFTLTGDDVGEFADGIVREVASTWIEDRKSKMNKKIKKFREKQK</sequence>
<proteinExistence type="predicted"/>
<dbReference type="AlphaFoldDB" id="A0AAW9K5B8"/>
<protein>
    <submittedName>
        <fullName evidence="1">DUF1048 domain-containing protein</fullName>
    </submittedName>
</protein>